<dbReference type="SUPFAM" id="SSF63867">
    <property type="entry name" value="MoeA C-terminal domain-like"/>
    <property type="match status" value="1"/>
</dbReference>
<dbReference type="SUPFAM" id="SSF63882">
    <property type="entry name" value="MoeA N-terminal region -like"/>
    <property type="match status" value="1"/>
</dbReference>
<dbReference type="GO" id="GO:0006777">
    <property type="term" value="P:Mo-molybdopterin cofactor biosynthetic process"/>
    <property type="evidence" value="ECO:0007669"/>
    <property type="project" value="UniProtKB-UniRule"/>
</dbReference>
<dbReference type="EC" id="2.10.1.1" evidence="11"/>
<dbReference type="InterPro" id="IPR036425">
    <property type="entry name" value="MoaB/Mog-like_dom_sf"/>
</dbReference>
<dbReference type="Pfam" id="PF03454">
    <property type="entry name" value="MoeA_C"/>
    <property type="match status" value="1"/>
</dbReference>
<comment type="similarity">
    <text evidence="4 11">Belongs to the MoeA family.</text>
</comment>
<keyword evidence="9 11" id="KW-0501">Molybdenum cofactor biosynthesis</keyword>
<dbReference type="Pfam" id="PF00994">
    <property type="entry name" value="MoCF_biosynth"/>
    <property type="match status" value="1"/>
</dbReference>
<dbReference type="Gene3D" id="3.40.980.10">
    <property type="entry name" value="MoaB/Mog-like domain"/>
    <property type="match status" value="1"/>
</dbReference>
<evidence type="ECO:0000313" key="13">
    <source>
        <dbReference type="EMBL" id="RCV90286.1"/>
    </source>
</evidence>
<evidence type="ECO:0000256" key="1">
    <source>
        <dbReference type="ARBA" id="ARBA00001946"/>
    </source>
</evidence>
<keyword evidence="14" id="KW-1185">Reference proteome</keyword>
<dbReference type="UniPathway" id="UPA00344"/>
<dbReference type="EMBL" id="QPIJ01000027">
    <property type="protein sequence ID" value="RCV90286.1"/>
    <property type="molecule type" value="Genomic_DNA"/>
</dbReference>
<evidence type="ECO:0000256" key="11">
    <source>
        <dbReference type="RuleBase" id="RU365090"/>
    </source>
</evidence>
<evidence type="ECO:0000259" key="12">
    <source>
        <dbReference type="SMART" id="SM00852"/>
    </source>
</evidence>
<dbReference type="NCBIfam" id="NF045515">
    <property type="entry name" value="Glp_gephyrin"/>
    <property type="match status" value="1"/>
</dbReference>
<comment type="pathway">
    <text evidence="3 11">Cofactor biosynthesis; molybdopterin biosynthesis.</text>
</comment>
<comment type="function">
    <text evidence="2 11">Catalyzes the insertion of molybdate into adenylated molybdopterin with the concomitant release of AMP.</text>
</comment>
<dbReference type="InterPro" id="IPR001453">
    <property type="entry name" value="MoaB/Mog_dom"/>
</dbReference>
<keyword evidence="7 11" id="KW-0479">Metal-binding</keyword>
<dbReference type="NCBIfam" id="TIGR00177">
    <property type="entry name" value="molyb_syn"/>
    <property type="match status" value="1"/>
</dbReference>
<evidence type="ECO:0000256" key="6">
    <source>
        <dbReference type="ARBA" id="ARBA00022679"/>
    </source>
</evidence>
<dbReference type="CDD" id="cd00887">
    <property type="entry name" value="MoeA"/>
    <property type="match status" value="1"/>
</dbReference>
<dbReference type="RefSeq" id="WP_114487121.1">
    <property type="nucleotide sequence ID" value="NZ_CBCSHM010000030.1"/>
</dbReference>
<dbReference type="GO" id="GO:0046872">
    <property type="term" value="F:metal ion binding"/>
    <property type="evidence" value="ECO:0007669"/>
    <property type="project" value="UniProtKB-UniRule"/>
</dbReference>
<protein>
    <recommendedName>
        <fullName evidence="11">Molybdopterin molybdenumtransferase</fullName>
        <ecNumber evidence="11">2.10.1.1</ecNumber>
    </recommendedName>
</protein>
<proteinExistence type="inferred from homology"/>
<dbReference type="OrthoDB" id="9804758at2"/>
<evidence type="ECO:0000256" key="9">
    <source>
        <dbReference type="ARBA" id="ARBA00023150"/>
    </source>
</evidence>
<evidence type="ECO:0000256" key="7">
    <source>
        <dbReference type="ARBA" id="ARBA00022723"/>
    </source>
</evidence>
<dbReference type="InterPro" id="IPR008284">
    <property type="entry name" value="MoCF_biosynth_CS"/>
</dbReference>
<dbReference type="AlphaFoldDB" id="A0A368U123"/>
<gene>
    <name evidence="13" type="ORF">DU506_11770</name>
</gene>
<evidence type="ECO:0000256" key="4">
    <source>
        <dbReference type="ARBA" id="ARBA00010763"/>
    </source>
</evidence>
<dbReference type="InterPro" id="IPR005110">
    <property type="entry name" value="MoeA_linker/N"/>
</dbReference>
<keyword evidence="5 11" id="KW-0500">Molybdenum</keyword>
<reference evidence="13 14" key="1">
    <citation type="submission" date="2018-07" db="EMBL/GenBank/DDBJ databases">
        <title>Halomonas rutogse sp. nov., isolated from Lake TangqianCo on Tibetan Plateau.</title>
        <authorList>
            <person name="Lu H."/>
            <person name="Xing P."/>
            <person name="Wu Q."/>
        </authorList>
    </citation>
    <scope>NUCLEOTIDE SEQUENCE [LARGE SCALE GENOMIC DNA]</scope>
    <source>
        <strain evidence="13 14">TQ8S</strain>
    </source>
</reference>
<dbReference type="Gene3D" id="2.40.340.10">
    <property type="entry name" value="MoeA, C-terminal, domain IV"/>
    <property type="match status" value="1"/>
</dbReference>
<feature type="domain" description="MoaB/Mog" evidence="12">
    <location>
        <begin position="191"/>
        <end position="333"/>
    </location>
</feature>
<dbReference type="InterPro" id="IPR005111">
    <property type="entry name" value="MoeA_C_domain_IV"/>
</dbReference>
<evidence type="ECO:0000256" key="10">
    <source>
        <dbReference type="ARBA" id="ARBA00047317"/>
    </source>
</evidence>
<dbReference type="SUPFAM" id="SSF53218">
    <property type="entry name" value="Molybdenum cofactor biosynthesis proteins"/>
    <property type="match status" value="1"/>
</dbReference>
<dbReference type="FunFam" id="3.40.980.10:FF:000004">
    <property type="entry name" value="Molybdopterin molybdenumtransferase"/>
    <property type="match status" value="1"/>
</dbReference>
<dbReference type="InterPro" id="IPR036688">
    <property type="entry name" value="MoeA_C_domain_IV_sf"/>
</dbReference>
<evidence type="ECO:0000313" key="14">
    <source>
        <dbReference type="Proteomes" id="UP000253204"/>
    </source>
</evidence>
<name>A0A368U123_9GAMM</name>
<dbReference type="InterPro" id="IPR036135">
    <property type="entry name" value="MoeA_linker/N_sf"/>
</dbReference>
<keyword evidence="8 11" id="KW-0460">Magnesium</keyword>
<keyword evidence="6 11" id="KW-0808">Transferase</keyword>
<dbReference type="Gene3D" id="3.90.105.10">
    <property type="entry name" value="Molybdopterin biosynthesis moea protein, domain 2"/>
    <property type="match status" value="1"/>
</dbReference>
<comment type="cofactor">
    <cofactor evidence="1 11">
        <name>Mg(2+)</name>
        <dbReference type="ChEBI" id="CHEBI:18420"/>
    </cofactor>
</comment>
<dbReference type="GO" id="GO:0061599">
    <property type="term" value="F:molybdopterin molybdotransferase activity"/>
    <property type="evidence" value="ECO:0007669"/>
    <property type="project" value="UniProtKB-UniRule"/>
</dbReference>
<comment type="catalytic activity">
    <reaction evidence="10">
        <text>adenylyl-molybdopterin + molybdate = Mo-molybdopterin + AMP + H(+)</text>
        <dbReference type="Rhea" id="RHEA:35047"/>
        <dbReference type="ChEBI" id="CHEBI:15378"/>
        <dbReference type="ChEBI" id="CHEBI:36264"/>
        <dbReference type="ChEBI" id="CHEBI:62727"/>
        <dbReference type="ChEBI" id="CHEBI:71302"/>
        <dbReference type="ChEBI" id="CHEBI:456215"/>
        <dbReference type="EC" id="2.10.1.1"/>
    </reaction>
</comment>
<dbReference type="PANTHER" id="PTHR10192">
    <property type="entry name" value="MOLYBDOPTERIN BIOSYNTHESIS PROTEIN"/>
    <property type="match status" value="1"/>
</dbReference>
<dbReference type="Proteomes" id="UP000253204">
    <property type="component" value="Unassembled WGS sequence"/>
</dbReference>
<organism evidence="13 14">
    <name type="scientific">Vreelandella rituensis</name>
    <dbReference type="NCBI Taxonomy" id="2282306"/>
    <lineage>
        <taxon>Bacteria</taxon>
        <taxon>Pseudomonadati</taxon>
        <taxon>Pseudomonadota</taxon>
        <taxon>Gammaproteobacteria</taxon>
        <taxon>Oceanospirillales</taxon>
        <taxon>Halomonadaceae</taxon>
        <taxon>Vreelandella</taxon>
    </lineage>
</organism>
<dbReference type="GO" id="GO:0005829">
    <property type="term" value="C:cytosol"/>
    <property type="evidence" value="ECO:0007669"/>
    <property type="project" value="TreeGrafter"/>
</dbReference>
<dbReference type="PANTHER" id="PTHR10192:SF5">
    <property type="entry name" value="GEPHYRIN"/>
    <property type="match status" value="1"/>
</dbReference>
<evidence type="ECO:0000256" key="8">
    <source>
        <dbReference type="ARBA" id="ARBA00022842"/>
    </source>
</evidence>
<dbReference type="PROSITE" id="PS01079">
    <property type="entry name" value="MOCF_BIOSYNTHESIS_2"/>
    <property type="match status" value="1"/>
</dbReference>
<dbReference type="SMART" id="SM00852">
    <property type="entry name" value="MoCF_biosynth"/>
    <property type="match status" value="1"/>
</dbReference>
<evidence type="ECO:0000256" key="2">
    <source>
        <dbReference type="ARBA" id="ARBA00002901"/>
    </source>
</evidence>
<comment type="caution">
    <text evidence="13">The sequence shown here is derived from an EMBL/GenBank/DDBJ whole genome shotgun (WGS) entry which is preliminary data.</text>
</comment>
<accession>A0A368U123</accession>
<dbReference type="Gene3D" id="2.170.190.11">
    <property type="entry name" value="Molybdopterin biosynthesis moea protein, domain 3"/>
    <property type="match status" value="1"/>
</dbReference>
<evidence type="ECO:0000256" key="5">
    <source>
        <dbReference type="ARBA" id="ARBA00022505"/>
    </source>
</evidence>
<evidence type="ECO:0000256" key="3">
    <source>
        <dbReference type="ARBA" id="ARBA00005046"/>
    </source>
</evidence>
<dbReference type="Pfam" id="PF03453">
    <property type="entry name" value="MoeA_N"/>
    <property type="match status" value="1"/>
</dbReference>
<dbReference type="InterPro" id="IPR038987">
    <property type="entry name" value="MoeA-like"/>
</dbReference>
<sequence length="421" mass="44398">MNCGCADNPTTGLLDLWDARARLIDAAMPLMDSETLPLSRAVGRVLATPALAALDLPGEDNSAMDGYAMRLADLEQSQRQGDGLPVLIRVPAGAGVMSLPSDGCARIFTGAPVPQGADVVVPQERVHCDEQGRIHVTQEVTLGANIRRRGEEARHGDLVLAAGERLSPAAIGLLASHGIAEVVVKRRLRVALLSTGDELIEPGTPRAPGQVYNSNAAMLKALLAEQGCEVVDKGIIADTAEALRTALSQARDSADMVICTGGVSVGEEDHVRPVLDALGSLHFHGIALKPGKPFTFGTLHDASAADVPLIGLPGNPVASLVGWQLLTLPFVQGLQGRTPHRLERFTVKAGFAHRANRQRYECLRVVLEDAEHGPVALLAGGQGSHMLSAAAVAHGYLIIDPRSEVKKGDDVTYCPSSQFLT</sequence>